<protein>
    <submittedName>
        <fullName evidence="2">Uncharacterized protein</fullName>
    </submittedName>
</protein>
<dbReference type="AlphaFoldDB" id="A0A117M232"/>
<evidence type="ECO:0000313" key="3">
    <source>
        <dbReference type="Proteomes" id="UP000054092"/>
    </source>
</evidence>
<organism evidence="2 3">
    <name type="scientific">Mesotoga prima</name>
    <dbReference type="NCBI Taxonomy" id="1184387"/>
    <lineage>
        <taxon>Bacteria</taxon>
        <taxon>Thermotogati</taxon>
        <taxon>Thermotogota</taxon>
        <taxon>Thermotogae</taxon>
        <taxon>Kosmotogales</taxon>
        <taxon>Kosmotogaceae</taxon>
        <taxon>Mesotoga</taxon>
    </lineage>
</organism>
<keyword evidence="1" id="KW-0812">Transmembrane</keyword>
<name>A0A117M232_9BACT</name>
<comment type="caution">
    <text evidence="2">The sequence shown here is derived from an EMBL/GenBank/DDBJ whole genome shotgun (WGS) entry which is preliminary data.</text>
</comment>
<evidence type="ECO:0000313" key="2">
    <source>
        <dbReference type="EMBL" id="KUK80169.1"/>
    </source>
</evidence>
<dbReference type="EMBL" id="LGGP01000196">
    <property type="protein sequence ID" value="KUK80169.1"/>
    <property type="molecule type" value="Genomic_DNA"/>
</dbReference>
<reference evidence="3" key="1">
    <citation type="journal article" date="2015" name="MBio">
        <title>Genome-Resolved Metagenomic Analysis Reveals Roles for Candidate Phyla and Other Microbial Community Members in Biogeochemical Transformations in Oil Reservoirs.</title>
        <authorList>
            <person name="Hu P."/>
            <person name="Tom L."/>
            <person name="Singh A."/>
            <person name="Thomas B.C."/>
            <person name="Baker B.J."/>
            <person name="Piceno Y.M."/>
            <person name="Andersen G.L."/>
            <person name="Banfield J.F."/>
        </authorList>
    </citation>
    <scope>NUCLEOTIDE SEQUENCE [LARGE SCALE GENOMIC DNA]</scope>
</reference>
<dbReference type="Proteomes" id="UP000054092">
    <property type="component" value="Unassembled WGS sequence"/>
</dbReference>
<feature type="transmembrane region" description="Helical" evidence="1">
    <location>
        <begin position="6"/>
        <end position="26"/>
    </location>
</feature>
<gene>
    <name evidence="2" type="ORF">XD94_1132</name>
</gene>
<accession>A0A117M232</accession>
<dbReference type="PATRIC" id="fig|1184387.3.peg.1564"/>
<proteinExistence type="predicted"/>
<sequence>MLQKYTIVAVIVLAVVIMLLSSRGLVEEFDPEMVYPAIEETAILFVNQHVLSGEVKVDHLELVAVEYAEVDWGEYSYEAQIEFSSSGSTESIFTSWYYRIRDDNIDLARYSFDGLEWFEP</sequence>
<evidence type="ECO:0000256" key="1">
    <source>
        <dbReference type="SAM" id="Phobius"/>
    </source>
</evidence>
<keyword evidence="1" id="KW-0472">Membrane</keyword>
<keyword evidence="1" id="KW-1133">Transmembrane helix</keyword>